<dbReference type="EMBL" id="LR790656">
    <property type="protein sequence ID" value="CAB3266518.1"/>
    <property type="molecule type" value="mRNA"/>
</dbReference>
<evidence type="ECO:0000256" key="1">
    <source>
        <dbReference type="SAM" id="MobiDB-lite"/>
    </source>
</evidence>
<proteinExistence type="evidence at transcript level"/>
<dbReference type="AlphaFoldDB" id="A0A6F9DU15"/>
<feature type="region of interest" description="Disordered" evidence="1">
    <location>
        <begin position="65"/>
        <end position="146"/>
    </location>
</feature>
<organism evidence="2">
    <name type="scientific">Phallusia mammillata</name>
    <dbReference type="NCBI Taxonomy" id="59560"/>
    <lineage>
        <taxon>Eukaryota</taxon>
        <taxon>Metazoa</taxon>
        <taxon>Chordata</taxon>
        <taxon>Tunicata</taxon>
        <taxon>Ascidiacea</taxon>
        <taxon>Phlebobranchia</taxon>
        <taxon>Ascidiidae</taxon>
        <taxon>Phallusia</taxon>
    </lineage>
</organism>
<reference evidence="2" key="1">
    <citation type="submission" date="2020-04" db="EMBL/GenBank/DDBJ databases">
        <authorList>
            <person name="Neveu A P."/>
        </authorList>
    </citation>
    <scope>NUCLEOTIDE SEQUENCE</scope>
    <source>
        <tissue evidence="2">Whole embryo</tissue>
    </source>
</reference>
<feature type="compositionally biased region" description="Polar residues" evidence="1">
    <location>
        <begin position="136"/>
        <end position="146"/>
    </location>
</feature>
<accession>A0A6F9DU15</accession>
<gene>
    <name evidence="2" type="primary">Spata4</name>
</gene>
<protein>
    <submittedName>
        <fullName evidence="2">Spata4 spermatogenesis associated 4</fullName>
    </submittedName>
</protein>
<sequence>MHARSTASHAIKNNLKITEFMTEPNIITNKQKAHAIINRHLEHRNLERAEDPSRFNIRPTIGEMAVRVPPLNSQEELDEAQTEVDSKRKPDQQVPHKTSSQPQRQSPMSGSVHFREIKVQQMNKSAQMSVKPGTIHTVQTPVFSQQ</sequence>
<name>A0A6F9DU15_9ASCI</name>
<feature type="compositionally biased region" description="Polar residues" evidence="1">
    <location>
        <begin position="95"/>
        <end position="109"/>
    </location>
</feature>
<evidence type="ECO:0000313" key="2">
    <source>
        <dbReference type="EMBL" id="CAB3266518.1"/>
    </source>
</evidence>